<evidence type="ECO:0000313" key="2">
    <source>
        <dbReference type="Proteomes" id="UP000000763"/>
    </source>
</evidence>
<evidence type="ECO:0000313" key="1">
    <source>
        <dbReference type="EMBL" id="BAF15483.2"/>
    </source>
</evidence>
<gene>
    <name evidence="1" type="ordered locus">Os04g0564500</name>
</gene>
<sequence>MIQGNQCPLEYAEEIAKEADQYNGFNLVLADVQSGNMAYISNRPEGDPVVQKVLPGFHVLSNAAIDCPWPKVSSSVLSLGVTCFLGSCDILEIKVSCAS</sequence>
<reference evidence="1 2" key="1">
    <citation type="journal article" date="2005" name="Nature">
        <title>The map-based sequence of the rice genome.</title>
        <authorList>
            <consortium name="International rice genome sequencing project (IRGSP)"/>
            <person name="Matsumoto T."/>
            <person name="Wu J."/>
            <person name="Kanamori H."/>
            <person name="Katayose Y."/>
            <person name="Fujisawa M."/>
            <person name="Namiki N."/>
            <person name="Mizuno H."/>
            <person name="Yamamoto K."/>
            <person name="Antonio B.A."/>
            <person name="Baba T."/>
            <person name="Sakata K."/>
            <person name="Nagamura Y."/>
            <person name="Aoki H."/>
            <person name="Arikawa K."/>
            <person name="Arita K."/>
            <person name="Bito T."/>
            <person name="Chiden Y."/>
            <person name="Fujitsuka N."/>
            <person name="Fukunaka R."/>
            <person name="Hamada M."/>
            <person name="Harada C."/>
            <person name="Hayashi A."/>
            <person name="Hijishita S."/>
            <person name="Honda M."/>
            <person name="Hosokawa S."/>
            <person name="Ichikawa Y."/>
            <person name="Idonuma A."/>
            <person name="Iijima M."/>
            <person name="Ikeda M."/>
            <person name="Ikeno M."/>
            <person name="Ito K."/>
            <person name="Ito S."/>
            <person name="Ito T."/>
            <person name="Ito Y."/>
            <person name="Ito Y."/>
            <person name="Iwabuchi A."/>
            <person name="Kamiya K."/>
            <person name="Karasawa W."/>
            <person name="Kurita K."/>
            <person name="Katagiri S."/>
            <person name="Kikuta A."/>
            <person name="Kobayashi H."/>
            <person name="Kobayashi N."/>
            <person name="Machita K."/>
            <person name="Maehara T."/>
            <person name="Masukawa M."/>
            <person name="Mizubayashi T."/>
            <person name="Mukai Y."/>
            <person name="Nagasaki H."/>
            <person name="Nagata Y."/>
            <person name="Naito S."/>
            <person name="Nakashima M."/>
            <person name="Nakama Y."/>
            <person name="Nakamichi Y."/>
            <person name="Nakamura M."/>
            <person name="Meguro A."/>
            <person name="Negishi M."/>
            <person name="Ohta I."/>
            <person name="Ohta T."/>
            <person name="Okamoto M."/>
            <person name="Ono N."/>
            <person name="Saji S."/>
            <person name="Sakaguchi M."/>
            <person name="Sakai K."/>
            <person name="Shibata M."/>
            <person name="Shimokawa T."/>
            <person name="Song J."/>
            <person name="Takazaki Y."/>
            <person name="Terasawa K."/>
            <person name="Tsugane M."/>
            <person name="Tsuji K."/>
            <person name="Ueda S."/>
            <person name="Waki K."/>
            <person name="Yamagata H."/>
            <person name="Yamamoto M."/>
            <person name="Yamamoto S."/>
            <person name="Yamane H."/>
            <person name="Yoshiki S."/>
            <person name="Yoshihara R."/>
            <person name="Yukawa K."/>
            <person name="Zhong H."/>
            <person name="Yano M."/>
            <person name="Yuan Q."/>
            <person name="Ouyang S."/>
            <person name="Liu J."/>
            <person name="Jones K.M."/>
            <person name="Gansberger K."/>
            <person name="Moffat K."/>
            <person name="Hill J."/>
            <person name="Bera J."/>
            <person name="Fadrosh D."/>
            <person name="Jin S."/>
            <person name="Johri S."/>
            <person name="Kim M."/>
            <person name="Overton L."/>
            <person name="Reardon M."/>
            <person name="Tsitrin T."/>
            <person name="Vuong H."/>
            <person name="Weaver B."/>
            <person name="Ciecko A."/>
            <person name="Tallon L."/>
            <person name="Jackson J."/>
            <person name="Pai G."/>
            <person name="Aken S.V."/>
            <person name="Utterback T."/>
            <person name="Reidmuller S."/>
            <person name="Feldblyum T."/>
            <person name="Hsiao J."/>
            <person name="Zismann V."/>
            <person name="Iobst S."/>
            <person name="de Vazeille A.R."/>
            <person name="Buell C.R."/>
            <person name="Ying K."/>
            <person name="Li Y."/>
            <person name="Lu T."/>
            <person name="Huang Y."/>
            <person name="Zhao Q."/>
            <person name="Feng Q."/>
            <person name="Zhang L."/>
            <person name="Zhu J."/>
            <person name="Weng Q."/>
            <person name="Mu J."/>
            <person name="Lu Y."/>
            <person name="Fan D."/>
            <person name="Liu Y."/>
            <person name="Guan J."/>
            <person name="Zhang Y."/>
            <person name="Yu S."/>
            <person name="Liu X."/>
            <person name="Zhang Y."/>
            <person name="Hong G."/>
            <person name="Han B."/>
            <person name="Choisne N."/>
            <person name="Demange N."/>
            <person name="Orjeda G."/>
            <person name="Samain S."/>
            <person name="Cattolico L."/>
            <person name="Pelletier E."/>
            <person name="Couloux A."/>
            <person name="Segurens B."/>
            <person name="Wincker P."/>
            <person name="D'Hont A."/>
            <person name="Scarpelli C."/>
            <person name="Weissenbach J."/>
            <person name="Salanoubat M."/>
            <person name="Quetier F."/>
            <person name="Yu Y."/>
            <person name="Kim H.R."/>
            <person name="Rambo T."/>
            <person name="Currie J."/>
            <person name="Collura K."/>
            <person name="Luo M."/>
            <person name="Yang T."/>
            <person name="Ammiraju J.S.S."/>
            <person name="Engler F."/>
            <person name="Soderlund C."/>
            <person name="Wing R.A."/>
            <person name="Palmer L.E."/>
            <person name="de la Bastide M."/>
            <person name="Spiegel L."/>
            <person name="Nascimento L."/>
            <person name="Zutavern T."/>
            <person name="O'Shaughnessy A."/>
            <person name="Dike S."/>
            <person name="Dedhia N."/>
            <person name="Preston R."/>
            <person name="Balija V."/>
            <person name="McCombie W.R."/>
            <person name="Chow T."/>
            <person name="Chen H."/>
            <person name="Chung M."/>
            <person name="Chen C."/>
            <person name="Shaw J."/>
            <person name="Wu H."/>
            <person name="Hsiao K."/>
            <person name="Chao Y."/>
            <person name="Chu M."/>
            <person name="Cheng C."/>
            <person name="Hour A."/>
            <person name="Lee P."/>
            <person name="Lin S."/>
            <person name="Lin Y."/>
            <person name="Liou J."/>
            <person name="Liu S."/>
            <person name="Hsing Y."/>
            <person name="Raghuvanshi S."/>
            <person name="Mohanty A."/>
            <person name="Bharti A.K."/>
            <person name="Gaur A."/>
            <person name="Gupta V."/>
            <person name="Kumar D."/>
            <person name="Ravi V."/>
            <person name="Vij S."/>
            <person name="Kapur A."/>
            <person name="Khurana P."/>
            <person name="Khurana P."/>
            <person name="Khurana J.P."/>
            <person name="Tyagi A.K."/>
            <person name="Gaikwad K."/>
            <person name="Singh A."/>
            <person name="Dalal V."/>
            <person name="Srivastava S."/>
            <person name="Dixit A."/>
            <person name="Pal A.K."/>
            <person name="Ghazi I.A."/>
            <person name="Yadav M."/>
            <person name="Pandit A."/>
            <person name="Bhargava A."/>
            <person name="Sureshbabu K."/>
            <person name="Batra K."/>
            <person name="Sharma T.R."/>
            <person name="Mohapatra T."/>
            <person name="Singh N.K."/>
            <person name="Messing J."/>
            <person name="Nelson A.B."/>
            <person name="Fuks G."/>
            <person name="Kavchok S."/>
            <person name="Keizer G."/>
            <person name="Linton E."/>
            <person name="Llaca V."/>
            <person name="Song R."/>
            <person name="Tanyolac B."/>
            <person name="Young S."/>
            <person name="Ho-Il K."/>
            <person name="Hahn J.H."/>
            <person name="Sangsakoo G."/>
            <person name="Vanavichit A."/>
            <person name="de Mattos Luiz.A.T."/>
            <person name="Zimmer P.D."/>
            <person name="Malone G."/>
            <person name="Dellagostin O."/>
            <person name="de Oliveira A.C."/>
            <person name="Bevan M."/>
            <person name="Bancroft I."/>
            <person name="Minx P."/>
            <person name="Cordum H."/>
            <person name="Wilson R."/>
            <person name="Cheng Z."/>
            <person name="Jin W."/>
            <person name="Jiang J."/>
            <person name="Leong S.A."/>
            <person name="Iwama H."/>
            <person name="Gojobori T."/>
            <person name="Itoh T."/>
            <person name="Niimura Y."/>
            <person name="Fujii Y."/>
            <person name="Habara T."/>
            <person name="Sakai H."/>
            <person name="Sato Y."/>
            <person name="Wilson G."/>
            <person name="Kumar K."/>
            <person name="McCouch S."/>
            <person name="Juretic N."/>
            <person name="Hoen D."/>
            <person name="Wright S."/>
            <person name="Bruskiewich R."/>
            <person name="Bureau T."/>
            <person name="Miyao A."/>
            <person name="Hirochika H."/>
            <person name="Nishikawa T."/>
            <person name="Kadowaki K."/>
            <person name="Sugiura M."/>
            <person name="Burr B."/>
            <person name="Sasaki T."/>
        </authorList>
    </citation>
    <scope>NUCLEOTIDE SEQUENCE [LARGE SCALE GENOMIC DNA]</scope>
    <source>
        <strain evidence="2">cv. Nipponbare</strain>
    </source>
</reference>
<dbReference type="PANTHER" id="PTHR17985">
    <property type="entry name" value="SER/THR-RICH PROTEIN T10 IN DGCR REGION"/>
    <property type="match status" value="1"/>
</dbReference>
<dbReference type="AlphaFoldDB" id="Q0JB04"/>
<dbReference type="Proteomes" id="UP000000763">
    <property type="component" value="Chromosome 4"/>
</dbReference>
<dbReference type="EMBL" id="AP008210">
    <property type="protein sequence ID" value="BAF15483.2"/>
    <property type="molecule type" value="Genomic_DNA"/>
</dbReference>
<dbReference type="KEGG" id="dosa:Os04g0564500"/>
<accession>Q0JB04</accession>
<protein>
    <submittedName>
        <fullName evidence="1">Os04g0564500 protein</fullName>
    </submittedName>
</protein>
<proteinExistence type="predicted"/>
<dbReference type="Pfam" id="PF05742">
    <property type="entry name" value="TANGO2"/>
    <property type="match status" value="1"/>
</dbReference>
<dbReference type="InterPro" id="IPR008551">
    <property type="entry name" value="TANGO2"/>
</dbReference>
<name>Q0JB04_ORYSJ</name>
<dbReference type="PANTHER" id="PTHR17985:SF22">
    <property type="entry name" value="OS04G0564500 PROTEIN"/>
    <property type="match status" value="1"/>
</dbReference>
<organism evidence="1 2">
    <name type="scientific">Oryza sativa subsp. japonica</name>
    <name type="common">Rice</name>
    <dbReference type="NCBI Taxonomy" id="39947"/>
    <lineage>
        <taxon>Eukaryota</taxon>
        <taxon>Viridiplantae</taxon>
        <taxon>Streptophyta</taxon>
        <taxon>Embryophyta</taxon>
        <taxon>Tracheophyta</taxon>
        <taxon>Spermatophyta</taxon>
        <taxon>Magnoliopsida</taxon>
        <taxon>Liliopsida</taxon>
        <taxon>Poales</taxon>
        <taxon>Poaceae</taxon>
        <taxon>BOP clade</taxon>
        <taxon>Oryzoideae</taxon>
        <taxon>Oryzeae</taxon>
        <taxon>Oryzinae</taxon>
        <taxon>Oryza</taxon>
        <taxon>Oryza sativa</taxon>
    </lineage>
</organism>
<reference evidence="2" key="2">
    <citation type="journal article" date="2008" name="Nucleic Acids Res.">
        <title>The rice annotation project database (RAP-DB): 2008 update.</title>
        <authorList>
            <consortium name="The rice annotation project (RAP)"/>
        </authorList>
    </citation>
    <scope>GENOME REANNOTATION</scope>
    <source>
        <strain evidence="2">cv. Nipponbare</strain>
    </source>
</reference>